<gene>
    <name evidence="2" type="ORF">LCGC14_0875140</name>
</gene>
<organism evidence="2">
    <name type="scientific">marine sediment metagenome</name>
    <dbReference type="NCBI Taxonomy" id="412755"/>
    <lineage>
        <taxon>unclassified sequences</taxon>
        <taxon>metagenomes</taxon>
        <taxon>ecological metagenomes</taxon>
    </lineage>
</organism>
<proteinExistence type="predicted"/>
<dbReference type="EMBL" id="LAZR01002722">
    <property type="protein sequence ID" value="KKN26393.1"/>
    <property type="molecule type" value="Genomic_DNA"/>
</dbReference>
<feature type="compositionally biased region" description="Polar residues" evidence="1">
    <location>
        <begin position="159"/>
        <end position="170"/>
    </location>
</feature>
<evidence type="ECO:0000313" key="2">
    <source>
        <dbReference type="EMBL" id="KKN26393.1"/>
    </source>
</evidence>
<comment type="caution">
    <text evidence="2">The sequence shown here is derived from an EMBL/GenBank/DDBJ whole genome shotgun (WGS) entry which is preliminary data.</text>
</comment>
<dbReference type="Pfam" id="PF13595">
    <property type="entry name" value="DUF4138"/>
    <property type="match status" value="1"/>
</dbReference>
<reference evidence="2" key="1">
    <citation type="journal article" date="2015" name="Nature">
        <title>Complex archaea that bridge the gap between prokaryotes and eukaryotes.</title>
        <authorList>
            <person name="Spang A."/>
            <person name="Saw J.H."/>
            <person name="Jorgensen S.L."/>
            <person name="Zaremba-Niedzwiedzka K."/>
            <person name="Martijn J."/>
            <person name="Lind A.E."/>
            <person name="van Eijk R."/>
            <person name="Schleper C."/>
            <person name="Guy L."/>
            <person name="Ettema T.J."/>
        </authorList>
    </citation>
    <scope>NUCLEOTIDE SEQUENCE</scope>
</reference>
<dbReference type="AlphaFoldDB" id="A0A0F9SAK0"/>
<dbReference type="InterPro" id="IPR022298">
    <property type="entry name" value="Conjug_transposon_TraN"/>
</dbReference>
<sequence>MKTYFTILLLHFYICFGVFAQEQKAMPVSIMANEHSTITIFFPSAISKTIPPTANYTFEYYEDAPSIGLIKGEKGSQSNLTVITEDGYIYSFILKYSENIDNFNFILDNGTSIGRIPSHQLKLNKRIDTVKILDASYLRNDSNPPFASEKSSMKLDASQGDSHAGITSRNQNKKSVRKFQDVSDANESYFSDNSSESMKIEVEDDLYSIDREEYFRIFCENNYLQKTLVRRTFRQNKNIVLKLNNILVDRSEVFFVLQIENNSKKEYQVNGLSFFRKSGVGQLQKIMKPLYTYNLQDKIDPQSINEVVFVFKRFTISNKERIFVVLDELENNRMVLLPLDNKQINAPTN</sequence>
<name>A0A0F9SAK0_9ZZZZ</name>
<feature type="region of interest" description="Disordered" evidence="1">
    <location>
        <begin position="143"/>
        <end position="179"/>
    </location>
</feature>
<evidence type="ECO:0008006" key="3">
    <source>
        <dbReference type="Google" id="ProtNLM"/>
    </source>
</evidence>
<evidence type="ECO:0000256" key="1">
    <source>
        <dbReference type="SAM" id="MobiDB-lite"/>
    </source>
</evidence>
<accession>A0A0F9SAK0</accession>
<protein>
    <recommendedName>
        <fullName evidence="3">DUF4138 domain-containing protein</fullName>
    </recommendedName>
</protein>